<evidence type="ECO:0000256" key="1">
    <source>
        <dbReference type="SAM" id="SignalP"/>
    </source>
</evidence>
<proteinExistence type="predicted"/>
<reference evidence="3" key="1">
    <citation type="journal article" date="2019" name="Int. J. Syst. Evol. Microbiol.">
        <title>The Global Catalogue of Microorganisms (GCM) 10K type strain sequencing project: providing services to taxonomists for standard genome sequencing and annotation.</title>
        <authorList>
            <consortium name="The Broad Institute Genomics Platform"/>
            <consortium name="The Broad Institute Genome Sequencing Center for Infectious Disease"/>
            <person name="Wu L."/>
            <person name="Ma J."/>
        </authorList>
    </citation>
    <scope>NUCLEOTIDE SEQUENCE [LARGE SCALE GENOMIC DNA]</scope>
    <source>
        <strain evidence="3">CCM 7526</strain>
    </source>
</reference>
<keyword evidence="1" id="KW-0732">Signal</keyword>
<feature type="chain" id="PRO_5046833318" evidence="1">
    <location>
        <begin position="27"/>
        <end position="154"/>
    </location>
</feature>
<gene>
    <name evidence="2" type="ORF">ACFQ5G_28140</name>
</gene>
<accession>A0ABW4AG64</accession>
<evidence type="ECO:0000313" key="2">
    <source>
        <dbReference type="EMBL" id="MFD1369223.1"/>
    </source>
</evidence>
<name>A0ABW4AG64_9ACTN</name>
<dbReference type="EMBL" id="JBHTMK010000038">
    <property type="protein sequence ID" value="MFD1369223.1"/>
    <property type="molecule type" value="Genomic_DNA"/>
</dbReference>
<comment type="caution">
    <text evidence="2">The sequence shown here is derived from an EMBL/GenBank/DDBJ whole genome shotgun (WGS) entry which is preliminary data.</text>
</comment>
<dbReference type="RefSeq" id="WP_317790625.1">
    <property type="nucleotide sequence ID" value="NZ_AP028461.1"/>
</dbReference>
<organism evidence="2 3">
    <name type="scientific">Actinoplanes sichuanensis</name>
    <dbReference type="NCBI Taxonomy" id="512349"/>
    <lineage>
        <taxon>Bacteria</taxon>
        <taxon>Bacillati</taxon>
        <taxon>Actinomycetota</taxon>
        <taxon>Actinomycetes</taxon>
        <taxon>Micromonosporales</taxon>
        <taxon>Micromonosporaceae</taxon>
        <taxon>Actinoplanes</taxon>
    </lineage>
</organism>
<protein>
    <submittedName>
        <fullName evidence="2">Uncharacterized protein</fullName>
    </submittedName>
</protein>
<evidence type="ECO:0000313" key="3">
    <source>
        <dbReference type="Proteomes" id="UP001597183"/>
    </source>
</evidence>
<feature type="signal peptide" evidence="1">
    <location>
        <begin position="1"/>
        <end position="26"/>
    </location>
</feature>
<dbReference type="Proteomes" id="UP001597183">
    <property type="component" value="Unassembled WGS sequence"/>
</dbReference>
<sequence>MRSMKAFSSLVAGAVAVVGLASPASAAEQRAAAPAAAALLGGSAINLTVPYTMQIARFIAGGPSSCSIWNEQGNATIDPVTWRCQLGDAADDDGFRFTNLPAGGYYVRFNSPSNPSAPYRWVANGKWTKIKDTHSAVCRWQSGEERYDAYCTVQ</sequence>
<keyword evidence="3" id="KW-1185">Reference proteome</keyword>